<keyword evidence="2" id="KW-1185">Reference proteome</keyword>
<proteinExistence type="predicted"/>
<sequence length="162" mass="18375">MRCRCIANRASPMASITIRTLLLYTTNENWQVVSLKEVRDFSNDKKFIYHLSIDLLPHPDMFAAFSEGAFKDDDGAKRITIQRTELNSPLDLELQLHITESVCPTLSEPGLQALLRFFTGLYVCLNRDVNPHAQERSTEAAGRTLVSIMVDHIFFCIKDTGL</sequence>
<comment type="caution">
    <text evidence="1">The sequence shown here is derived from an EMBL/GenBank/DDBJ whole genome shotgun (WGS) entry which is preliminary data.</text>
</comment>
<dbReference type="PANTHER" id="PTHR22774:SF11">
    <property type="entry name" value="CHOREIN N-TERMINAL DOMAIN-CONTAINING PROTEIN"/>
    <property type="match status" value="1"/>
</dbReference>
<evidence type="ECO:0000313" key="2">
    <source>
        <dbReference type="Proteomes" id="UP001206925"/>
    </source>
</evidence>
<dbReference type="InterPro" id="IPR026728">
    <property type="entry name" value="BLTP3A/B"/>
</dbReference>
<gene>
    <name evidence="1" type="ORF">M8C21_007028</name>
</gene>
<evidence type="ECO:0000313" key="1">
    <source>
        <dbReference type="EMBL" id="KAI7734084.1"/>
    </source>
</evidence>
<name>A0AAD5C373_AMBAR</name>
<dbReference type="AlphaFoldDB" id="A0AAD5C373"/>
<organism evidence="1 2">
    <name type="scientific">Ambrosia artemisiifolia</name>
    <name type="common">Common ragweed</name>
    <dbReference type="NCBI Taxonomy" id="4212"/>
    <lineage>
        <taxon>Eukaryota</taxon>
        <taxon>Viridiplantae</taxon>
        <taxon>Streptophyta</taxon>
        <taxon>Embryophyta</taxon>
        <taxon>Tracheophyta</taxon>
        <taxon>Spermatophyta</taxon>
        <taxon>Magnoliopsida</taxon>
        <taxon>eudicotyledons</taxon>
        <taxon>Gunneridae</taxon>
        <taxon>Pentapetalae</taxon>
        <taxon>asterids</taxon>
        <taxon>campanulids</taxon>
        <taxon>Asterales</taxon>
        <taxon>Asteraceae</taxon>
        <taxon>Asteroideae</taxon>
        <taxon>Heliantheae alliance</taxon>
        <taxon>Heliantheae</taxon>
        <taxon>Ambrosia</taxon>
    </lineage>
</organism>
<dbReference type="EMBL" id="JAMZMK010009839">
    <property type="protein sequence ID" value="KAI7734084.1"/>
    <property type="molecule type" value="Genomic_DNA"/>
</dbReference>
<accession>A0AAD5C373</accession>
<dbReference type="Proteomes" id="UP001206925">
    <property type="component" value="Unassembled WGS sequence"/>
</dbReference>
<protein>
    <submittedName>
        <fullName evidence="1">Uncharacterized protein</fullName>
    </submittedName>
</protein>
<reference evidence="1" key="1">
    <citation type="submission" date="2022-06" db="EMBL/GenBank/DDBJ databases">
        <title>Uncovering the hologenomic basis of an extraordinary plant invasion.</title>
        <authorList>
            <person name="Bieker V.C."/>
            <person name="Martin M.D."/>
            <person name="Gilbert T."/>
            <person name="Hodgins K."/>
            <person name="Battlay P."/>
            <person name="Petersen B."/>
            <person name="Wilson J."/>
        </authorList>
    </citation>
    <scope>NUCLEOTIDE SEQUENCE</scope>
    <source>
        <strain evidence="1">AA19_3_7</strain>
        <tissue evidence="1">Leaf</tissue>
    </source>
</reference>
<dbReference type="PANTHER" id="PTHR22774">
    <property type="entry name" value="CHOREIN N-TERMINAL DOMAIN-CONTAINING PROTEIN"/>
    <property type="match status" value="1"/>
</dbReference>